<reference evidence="5" key="1">
    <citation type="journal article" date="2014" name="Proc. Natl. Acad. Sci. U.S.A.">
        <title>Extensive sampling of basidiomycete genomes demonstrates inadequacy of the white-rot/brown-rot paradigm for wood decay fungi.</title>
        <authorList>
            <person name="Riley R."/>
            <person name="Salamov A.A."/>
            <person name="Brown D.W."/>
            <person name="Nagy L.G."/>
            <person name="Floudas D."/>
            <person name="Held B.W."/>
            <person name="Levasseur A."/>
            <person name="Lombard V."/>
            <person name="Morin E."/>
            <person name="Otillar R."/>
            <person name="Lindquist E.A."/>
            <person name="Sun H."/>
            <person name="LaButti K.M."/>
            <person name="Schmutz J."/>
            <person name="Jabbour D."/>
            <person name="Luo H."/>
            <person name="Baker S.E."/>
            <person name="Pisabarro A.G."/>
            <person name="Walton J.D."/>
            <person name="Blanchette R.A."/>
            <person name="Henrissat B."/>
            <person name="Martin F."/>
            <person name="Cullen D."/>
            <person name="Hibbett D.S."/>
            <person name="Grigoriev I.V."/>
        </authorList>
    </citation>
    <scope>NUCLEOTIDE SEQUENCE [LARGE SCALE GENOMIC DNA]</scope>
    <source>
        <strain evidence="5">CBS 339.88</strain>
    </source>
</reference>
<dbReference type="SUPFAM" id="SSF52540">
    <property type="entry name" value="P-loop containing nucleoside triphosphate hydrolases"/>
    <property type="match status" value="1"/>
</dbReference>
<dbReference type="Gene3D" id="3.40.50.300">
    <property type="entry name" value="P-loop containing nucleotide triphosphate hydrolases"/>
    <property type="match status" value="1"/>
</dbReference>
<feature type="compositionally biased region" description="Basic residues" evidence="2">
    <location>
        <begin position="809"/>
        <end position="824"/>
    </location>
</feature>
<organism evidence="4 5">
    <name type="scientific">Galerina marginata (strain CBS 339.88)</name>
    <dbReference type="NCBI Taxonomy" id="685588"/>
    <lineage>
        <taxon>Eukaryota</taxon>
        <taxon>Fungi</taxon>
        <taxon>Dikarya</taxon>
        <taxon>Basidiomycota</taxon>
        <taxon>Agaricomycotina</taxon>
        <taxon>Agaricomycetes</taxon>
        <taxon>Agaricomycetidae</taxon>
        <taxon>Agaricales</taxon>
        <taxon>Agaricineae</taxon>
        <taxon>Strophariaceae</taxon>
        <taxon>Galerina</taxon>
    </lineage>
</organism>
<proteinExistence type="predicted"/>
<dbReference type="HOGENOM" id="CLU_000288_6_10_1"/>
<keyword evidence="1" id="KW-0677">Repeat</keyword>
<evidence type="ECO:0000259" key="3">
    <source>
        <dbReference type="Pfam" id="PF24883"/>
    </source>
</evidence>
<gene>
    <name evidence="4" type="ORF">GALMADRAFT_236917</name>
</gene>
<dbReference type="PANTHER" id="PTHR10039:SF14">
    <property type="entry name" value="NACHT DOMAIN-CONTAINING PROTEIN"/>
    <property type="match status" value="1"/>
</dbReference>
<dbReference type="InterPro" id="IPR056884">
    <property type="entry name" value="NPHP3-like_N"/>
</dbReference>
<dbReference type="InterPro" id="IPR027417">
    <property type="entry name" value="P-loop_NTPase"/>
</dbReference>
<evidence type="ECO:0000313" key="4">
    <source>
        <dbReference type="EMBL" id="KDR84234.1"/>
    </source>
</evidence>
<dbReference type="Pfam" id="PF24883">
    <property type="entry name" value="NPHP3_N"/>
    <property type="match status" value="1"/>
</dbReference>
<evidence type="ECO:0000313" key="5">
    <source>
        <dbReference type="Proteomes" id="UP000027222"/>
    </source>
</evidence>
<feature type="region of interest" description="Disordered" evidence="2">
    <location>
        <begin position="766"/>
        <end position="824"/>
    </location>
</feature>
<evidence type="ECO:0000256" key="2">
    <source>
        <dbReference type="SAM" id="MobiDB-lite"/>
    </source>
</evidence>
<dbReference type="OrthoDB" id="443402at2759"/>
<protein>
    <recommendedName>
        <fullName evidence="3">Nephrocystin 3-like N-terminal domain-containing protein</fullName>
    </recommendedName>
</protein>
<dbReference type="AlphaFoldDB" id="A0A067TWA0"/>
<keyword evidence="5" id="KW-1185">Reference proteome</keyword>
<sequence length="824" mass="91679">MYQRSNVIVAGGSSTYVAGDYNINTDSSRKGFEMLGTHVATGAMHNSGEVSAQPKCHPGTRVAILDHLIAWATALTLTFPIIWLHGPAGAGKSTILRTVAQILFDKGRLLAGFFFFRSAQGRNSPDRLIATIAYQLAVAIPATRQHIEAAIESNPLIFSLSLSDQAQALILNPLLHVSESLSLGPGNFPRVIVIDGLDECNGLEKQCEILQVLCHILQNLPIPIAVLVASRPEHHIRGEFDLRDLNRSSSRLALDDSYEPDADIKKFLNDKFNSIKQRHRAYLPAVWPLPDVIDKLVNKASGQFIYVSTIVGFISSPRHNPGKRLDIIFGKIDVGNLKPFEQLDNLYSTIFSNIDTTHQAGVLRILGVLLLSYARPTPALLERLLALDSGDIRNLLYDLESLLTIGSDEKPIHFFHASLGDFLFDKSRSGQFWIDAGMVYADLAEHCTIRMGDSYIQTDMEQFISWNIPIAFPIATPTLGLRNTIERCDLTKLVVTQSAIKRTIPTLLLAIRRSAFPDANGLYLEKLAPYAKILGPTLQSDFQHIRLRRLFIAHVSANVEEEVELHHYRHLTSMFQVRDKMPKEGIPGTVHPSDYTFTFIQVIKDLLKYEPEWIPEFYVDENEYSNIALHLLTLMAQDPNRGHSEGWRLRYLLIEGSMARIFPVLLSKSSIRQDLLDYIKNTPLHPSYLASEFHAITDALTAYNLRAGAHVENVGGDKPPRQGASENTYPESSALAVAIDANARAQPQPSSLQADSQNIIVSEDLDHGVETRDEHAVPNDTGIRRSKRRKASAAPLLPVAGEDVGMGNSRRRHKPRKRARISAS</sequence>
<accession>A0A067TWA0</accession>
<name>A0A067TWA0_GALM3</name>
<dbReference type="EMBL" id="KL142368">
    <property type="protein sequence ID" value="KDR84234.1"/>
    <property type="molecule type" value="Genomic_DNA"/>
</dbReference>
<feature type="compositionally biased region" description="Basic and acidic residues" evidence="2">
    <location>
        <begin position="766"/>
        <end position="777"/>
    </location>
</feature>
<evidence type="ECO:0000256" key="1">
    <source>
        <dbReference type="ARBA" id="ARBA00022737"/>
    </source>
</evidence>
<feature type="domain" description="Nephrocystin 3-like N-terminal" evidence="3">
    <location>
        <begin position="79"/>
        <end position="231"/>
    </location>
</feature>
<dbReference type="PANTHER" id="PTHR10039">
    <property type="entry name" value="AMELOGENIN"/>
    <property type="match status" value="1"/>
</dbReference>
<dbReference type="Proteomes" id="UP000027222">
    <property type="component" value="Unassembled WGS sequence"/>
</dbReference>